<dbReference type="VEuPathDB" id="FungiDB:PYU1_G003878"/>
<dbReference type="Proteomes" id="UP000019132">
    <property type="component" value="Unassembled WGS sequence"/>
</dbReference>
<protein>
    <submittedName>
        <fullName evidence="2">Uncharacterized protein</fullName>
    </submittedName>
</protein>
<dbReference type="EnsemblProtists" id="PYU1_T003888">
    <property type="protein sequence ID" value="PYU1_T003888"/>
    <property type="gene ID" value="PYU1_G003878"/>
</dbReference>
<name>K3WFZ7_GLOUD</name>
<feature type="region of interest" description="Disordered" evidence="1">
    <location>
        <begin position="297"/>
        <end position="321"/>
    </location>
</feature>
<reference evidence="3" key="2">
    <citation type="submission" date="2010-04" db="EMBL/GenBank/DDBJ databases">
        <authorList>
            <person name="Buell R."/>
            <person name="Hamilton J."/>
            <person name="Hostetler J."/>
        </authorList>
    </citation>
    <scope>NUCLEOTIDE SEQUENCE [LARGE SCALE GENOMIC DNA]</scope>
    <source>
        <strain evidence="3">DAOM:BR144</strain>
    </source>
</reference>
<keyword evidence="3" id="KW-1185">Reference proteome</keyword>
<dbReference type="HOGENOM" id="CLU_050616_3_1_1"/>
<dbReference type="OMA" id="HDCLVQK"/>
<reference evidence="2" key="3">
    <citation type="submission" date="2015-02" db="UniProtKB">
        <authorList>
            <consortium name="EnsemblProtists"/>
        </authorList>
    </citation>
    <scope>IDENTIFICATION</scope>
    <source>
        <strain evidence="2">DAOM BR144</strain>
    </source>
</reference>
<dbReference type="InParanoid" id="K3WFZ7"/>
<feature type="compositionally biased region" description="Low complexity" evidence="1">
    <location>
        <begin position="309"/>
        <end position="321"/>
    </location>
</feature>
<evidence type="ECO:0000256" key="1">
    <source>
        <dbReference type="SAM" id="MobiDB-lite"/>
    </source>
</evidence>
<accession>K3WFZ7</accession>
<dbReference type="AlphaFoldDB" id="K3WFZ7"/>
<sequence>MDIARLLAPEEEGAAYADADALVVGAPQPSSAAVALPVHAKKSSQTPLDDAVMTVKRPPRYRRKRRLTSKQLQTVLEKECDASALYNLTLDVNDLKQQVSELFLRKRALEIRALLTRHHFHTSVLRTTAHFFHVFRTGYRDDWDREDRAFLRAKLDANVAMGSIATGDTIFFEQWRRYKQILQQRVFRIHKTRIIVDERKACVVECTGEFEGRLTLEAIQVVFPHILRESPEMLDKVLGCRLVCPTRTLIYFDSSTRIVRYDAHADMFTGLTRILNANPMDVVTLMANARITAEGSMIPAGDDDDDIESISYDSNSGSSER</sequence>
<dbReference type="eggNOG" id="ENOG502SMV9">
    <property type="taxonomic scope" value="Eukaryota"/>
</dbReference>
<evidence type="ECO:0000313" key="2">
    <source>
        <dbReference type="EnsemblProtists" id="PYU1_T003888"/>
    </source>
</evidence>
<proteinExistence type="predicted"/>
<reference evidence="3" key="1">
    <citation type="journal article" date="2010" name="Genome Biol.">
        <title>Genome sequence of the necrotrophic plant pathogen Pythium ultimum reveals original pathogenicity mechanisms and effector repertoire.</title>
        <authorList>
            <person name="Levesque C.A."/>
            <person name="Brouwer H."/>
            <person name="Cano L."/>
            <person name="Hamilton J.P."/>
            <person name="Holt C."/>
            <person name="Huitema E."/>
            <person name="Raffaele S."/>
            <person name="Robideau G.P."/>
            <person name="Thines M."/>
            <person name="Win J."/>
            <person name="Zerillo M.M."/>
            <person name="Beakes G.W."/>
            <person name="Boore J.L."/>
            <person name="Busam D."/>
            <person name="Dumas B."/>
            <person name="Ferriera S."/>
            <person name="Fuerstenberg S.I."/>
            <person name="Gachon C.M."/>
            <person name="Gaulin E."/>
            <person name="Govers F."/>
            <person name="Grenville-Briggs L."/>
            <person name="Horner N."/>
            <person name="Hostetler J."/>
            <person name="Jiang R.H."/>
            <person name="Johnson J."/>
            <person name="Krajaejun T."/>
            <person name="Lin H."/>
            <person name="Meijer H.J."/>
            <person name="Moore B."/>
            <person name="Morris P."/>
            <person name="Phuntmart V."/>
            <person name="Puiu D."/>
            <person name="Shetty J."/>
            <person name="Stajich J.E."/>
            <person name="Tripathy S."/>
            <person name="Wawra S."/>
            <person name="van West P."/>
            <person name="Whitty B.R."/>
            <person name="Coutinho P.M."/>
            <person name="Henrissat B."/>
            <person name="Martin F."/>
            <person name="Thomas P.D."/>
            <person name="Tyler B.M."/>
            <person name="De Vries R.P."/>
            <person name="Kamoun S."/>
            <person name="Yandell M."/>
            <person name="Tisserat N."/>
            <person name="Buell C.R."/>
        </authorList>
    </citation>
    <scope>NUCLEOTIDE SEQUENCE</scope>
    <source>
        <strain evidence="3">DAOM:BR144</strain>
    </source>
</reference>
<dbReference type="EMBL" id="GL376638">
    <property type="status" value="NOT_ANNOTATED_CDS"/>
    <property type="molecule type" value="Genomic_DNA"/>
</dbReference>
<organism evidence="2 3">
    <name type="scientific">Globisporangium ultimum (strain ATCC 200006 / CBS 805.95 / DAOM BR144)</name>
    <name type="common">Pythium ultimum</name>
    <dbReference type="NCBI Taxonomy" id="431595"/>
    <lineage>
        <taxon>Eukaryota</taxon>
        <taxon>Sar</taxon>
        <taxon>Stramenopiles</taxon>
        <taxon>Oomycota</taxon>
        <taxon>Peronosporomycetes</taxon>
        <taxon>Pythiales</taxon>
        <taxon>Pythiaceae</taxon>
        <taxon>Globisporangium</taxon>
    </lineage>
</organism>
<evidence type="ECO:0000313" key="3">
    <source>
        <dbReference type="Proteomes" id="UP000019132"/>
    </source>
</evidence>